<name>A0A3M7S8X6_BRAPC</name>
<gene>
    <name evidence="1" type="ORF">BpHYR1_050513</name>
</gene>
<evidence type="ECO:0000313" key="2">
    <source>
        <dbReference type="Proteomes" id="UP000276133"/>
    </source>
</evidence>
<dbReference type="AlphaFoldDB" id="A0A3M7S8X6"/>
<keyword evidence="2" id="KW-1185">Reference proteome</keyword>
<evidence type="ECO:0000313" key="1">
    <source>
        <dbReference type="EMBL" id="RNA32107.1"/>
    </source>
</evidence>
<accession>A0A3M7S8X6</accession>
<reference evidence="1 2" key="1">
    <citation type="journal article" date="2018" name="Sci. Rep.">
        <title>Genomic signatures of local adaptation to the degree of environmental predictability in rotifers.</title>
        <authorList>
            <person name="Franch-Gras L."/>
            <person name="Hahn C."/>
            <person name="Garcia-Roger E.M."/>
            <person name="Carmona M.J."/>
            <person name="Serra M."/>
            <person name="Gomez A."/>
        </authorList>
    </citation>
    <scope>NUCLEOTIDE SEQUENCE [LARGE SCALE GENOMIC DNA]</scope>
    <source>
        <strain evidence="1">HYR1</strain>
    </source>
</reference>
<proteinExistence type="predicted"/>
<sequence length="211" mass="24984">MRFFIGKNSIRDQKLIFELVFKHLKTNKNIWQGLTALYQKQKEFQPFGHSFLSVSEKFSFMRLFLFQYLNFFVKPNPSLVVAFLMSLFLVRLCLLSLCNKLRGRPQGSFEWRKPSFKPSSLKIIYKILRFLKIKSWSFQSMSIEREINKRGRVVETWNRLSSNAVNAMSVNSFKAFIDREVCVCFISKTKKVGSKVISWTRYDSKERILTN</sequence>
<dbReference type="EMBL" id="REGN01001847">
    <property type="protein sequence ID" value="RNA32107.1"/>
    <property type="molecule type" value="Genomic_DNA"/>
</dbReference>
<organism evidence="1 2">
    <name type="scientific">Brachionus plicatilis</name>
    <name type="common">Marine rotifer</name>
    <name type="synonym">Brachionus muelleri</name>
    <dbReference type="NCBI Taxonomy" id="10195"/>
    <lineage>
        <taxon>Eukaryota</taxon>
        <taxon>Metazoa</taxon>
        <taxon>Spiralia</taxon>
        <taxon>Gnathifera</taxon>
        <taxon>Rotifera</taxon>
        <taxon>Eurotatoria</taxon>
        <taxon>Monogononta</taxon>
        <taxon>Pseudotrocha</taxon>
        <taxon>Ploima</taxon>
        <taxon>Brachionidae</taxon>
        <taxon>Brachionus</taxon>
    </lineage>
</organism>
<protein>
    <submittedName>
        <fullName evidence="1">Uncharacterized protein</fullName>
    </submittedName>
</protein>
<dbReference type="Proteomes" id="UP000276133">
    <property type="component" value="Unassembled WGS sequence"/>
</dbReference>
<comment type="caution">
    <text evidence="1">The sequence shown here is derived from an EMBL/GenBank/DDBJ whole genome shotgun (WGS) entry which is preliminary data.</text>
</comment>